<dbReference type="SUPFAM" id="SSF51556">
    <property type="entry name" value="Metallo-dependent hydrolases"/>
    <property type="match status" value="1"/>
</dbReference>
<dbReference type="RefSeq" id="WP_295574788.1">
    <property type="nucleotide sequence ID" value="NZ_FLQR01000006.1"/>
</dbReference>
<dbReference type="InterPro" id="IPR032466">
    <property type="entry name" value="Metal_Hydrolase"/>
</dbReference>
<dbReference type="Gene3D" id="2.30.40.10">
    <property type="entry name" value="Urease, subunit C, domain 1"/>
    <property type="match status" value="1"/>
</dbReference>
<keyword evidence="1 3" id="KW-0378">Hydrolase</keyword>
<dbReference type="GO" id="GO:0016810">
    <property type="term" value="F:hydrolase activity, acting on carbon-nitrogen (but not peptide) bonds"/>
    <property type="evidence" value="ECO:0007669"/>
    <property type="project" value="InterPro"/>
</dbReference>
<dbReference type="InterPro" id="IPR011059">
    <property type="entry name" value="Metal-dep_hydrolase_composite"/>
</dbReference>
<proteinExistence type="predicted"/>
<feature type="domain" description="Amidohydrolase-related" evidence="2">
    <location>
        <begin position="48"/>
        <end position="414"/>
    </location>
</feature>
<dbReference type="SUPFAM" id="SSF51338">
    <property type="entry name" value="Composite domain of metallo-dependent hydrolases"/>
    <property type="match status" value="1"/>
</dbReference>
<dbReference type="EC" id="3.8.1.8" evidence="3"/>
<accession>A0A1Y5NZA4</accession>
<dbReference type="InterPro" id="IPR050287">
    <property type="entry name" value="MTA/SAH_deaminase"/>
</dbReference>
<evidence type="ECO:0000259" key="2">
    <source>
        <dbReference type="Pfam" id="PF01979"/>
    </source>
</evidence>
<name>A0A1Y5NZA4_9MICO</name>
<dbReference type="AlphaFoldDB" id="A0A1Y5NZA4"/>
<dbReference type="InterPro" id="IPR006680">
    <property type="entry name" value="Amidohydro-rel"/>
</dbReference>
<dbReference type="Gene3D" id="3.20.20.140">
    <property type="entry name" value="Metal-dependent hydrolases"/>
    <property type="match status" value="1"/>
</dbReference>
<dbReference type="Pfam" id="PF01979">
    <property type="entry name" value="Amidohydro_1"/>
    <property type="match status" value="1"/>
</dbReference>
<dbReference type="EMBL" id="FLQR01000006">
    <property type="protein sequence ID" value="SBS71726.1"/>
    <property type="molecule type" value="Genomic_DNA"/>
</dbReference>
<dbReference type="PANTHER" id="PTHR43794">
    <property type="entry name" value="AMINOHYDROLASE SSNA-RELATED"/>
    <property type="match status" value="1"/>
</dbReference>
<dbReference type="GO" id="GO:0018788">
    <property type="term" value="F:atrazine chlorohydrolase activity"/>
    <property type="evidence" value="ECO:0007669"/>
    <property type="project" value="UniProtKB-EC"/>
</dbReference>
<dbReference type="PANTHER" id="PTHR43794:SF11">
    <property type="entry name" value="AMIDOHYDROLASE-RELATED DOMAIN-CONTAINING PROTEIN"/>
    <property type="match status" value="1"/>
</dbReference>
<evidence type="ECO:0000256" key="1">
    <source>
        <dbReference type="ARBA" id="ARBA00022801"/>
    </source>
</evidence>
<dbReference type="NCBIfam" id="TIGR02022">
    <property type="entry name" value="hutF"/>
    <property type="match status" value="1"/>
</dbReference>
<sequence length="438" mass="46701">MTVFWCERAIVDGRVEDAVRISVVDGVIHSVDVRAAASGTDEILPGLILAGLANAHSHAFHRALRGRTHGDGGTFWTWRTAMYDVATRLSPDSYRRLATAVFAEMVLAGFTLVGEFHYIHGRPDGTPYGDAAMERAILAAAADAGIRLTLLDTLYLRGGLAEDGSALPLATDQRRFSDGSVEAWGRRRALVSSTATAIVGAAVHSVRAVAPADLREFRERTRGLPVHAHVSEQPAENAQVLAETGRTPMRVLADADLIDPSFTAVHATHVSAEDIDALARPAAFACFCPTTERDLADGIGPARRLADAGVRLTLGSDQHVALDPFEEARGIEMNERLASGQRGRFDPAELLVMAGQDGYRSLGWTGGRLVVGSVCDLVAVDPGSPRTAGSRSDQVWLSASASDVTDVVVHGRRVVTARKHRLGDVGTLLAEAIAEVWA</sequence>
<dbReference type="NCBIfam" id="NF006681">
    <property type="entry name" value="PRK09229.1-2"/>
    <property type="match status" value="1"/>
</dbReference>
<organism evidence="3">
    <name type="scientific">uncultured Microbacterium sp</name>
    <dbReference type="NCBI Taxonomy" id="191216"/>
    <lineage>
        <taxon>Bacteria</taxon>
        <taxon>Bacillati</taxon>
        <taxon>Actinomycetota</taxon>
        <taxon>Actinomycetes</taxon>
        <taxon>Micrococcales</taxon>
        <taxon>Microbacteriaceae</taxon>
        <taxon>Microbacterium</taxon>
        <taxon>environmental samples</taxon>
    </lineage>
</organism>
<gene>
    <name evidence="3" type="ORF">MIPYR_20184</name>
</gene>
<protein>
    <submittedName>
        <fullName evidence="3">Atrazine chlorohydrolase</fullName>
        <ecNumber evidence="3">3.8.1.8</ecNumber>
    </submittedName>
</protein>
<evidence type="ECO:0000313" key="3">
    <source>
        <dbReference type="EMBL" id="SBS71726.1"/>
    </source>
</evidence>
<dbReference type="InterPro" id="IPR010252">
    <property type="entry name" value="HutF"/>
</dbReference>
<reference evidence="3" key="1">
    <citation type="submission" date="2016-03" db="EMBL/GenBank/DDBJ databases">
        <authorList>
            <person name="Ploux O."/>
        </authorList>
    </citation>
    <scope>NUCLEOTIDE SEQUENCE</scope>
    <source>
        <strain evidence="3">UC1</strain>
    </source>
</reference>